<protein>
    <submittedName>
        <fullName evidence="1">Uncharacterized protein</fullName>
    </submittedName>
</protein>
<gene>
    <name evidence="1" type="ORF">F6X54_10710</name>
</gene>
<evidence type="ECO:0000313" key="1">
    <source>
        <dbReference type="EMBL" id="KAB1116742.1"/>
    </source>
</evidence>
<proteinExistence type="predicted"/>
<organism evidence="1 2">
    <name type="scientific">Micromonospora aurantiaca</name>
    <name type="common">nom. illeg.</name>
    <dbReference type="NCBI Taxonomy" id="47850"/>
    <lineage>
        <taxon>Bacteria</taxon>
        <taxon>Bacillati</taxon>
        <taxon>Actinomycetota</taxon>
        <taxon>Actinomycetes</taxon>
        <taxon>Micromonosporales</taxon>
        <taxon>Micromonosporaceae</taxon>
        <taxon>Micromonospora</taxon>
    </lineage>
</organism>
<reference evidence="1 2" key="1">
    <citation type="submission" date="2019-09" db="EMBL/GenBank/DDBJ databases">
        <title>High taxonomic diversity of Micromonospora strains isolated from Medicago sativa nodules in different geographical locations.</title>
        <authorList>
            <person name="Martinez-Hidalgo P."/>
            <person name="Flores-Felix J.D."/>
            <person name="Velazquez E."/>
            <person name="Brau L."/>
            <person name="Trujillo M.E."/>
            <person name="Martinez-Molina E."/>
        </authorList>
    </citation>
    <scope>NUCLEOTIDE SEQUENCE [LARGE SCALE GENOMIC DNA]</scope>
    <source>
        <strain evidence="1 2">ALFB5</strain>
    </source>
</reference>
<dbReference type="RefSeq" id="WP_151012490.1">
    <property type="nucleotide sequence ID" value="NZ_WAAR01000036.1"/>
</dbReference>
<accession>A0ABQ6UIN0</accession>
<sequence length="212" mass="22132">MAYADTGVLISVGRNRNCIPRFKAHYEGRLRIAESVAMEVERNASPATRVDGRVRTAAAMAKASILDGGSCQVDPDENYDSLTFDEVHRKLQNLPRRADEPVHALAHLGEAASIALCIARAGEGISIVFLVNDGGASLVASQHGIPARHFGHVLGELICGGLYTSVDAFEAFTMANAVSGVPGDAAPASASALECRKSSDGQACAVCDPAAQ</sequence>
<comment type="caution">
    <text evidence="1">The sequence shown here is derived from an EMBL/GenBank/DDBJ whole genome shotgun (WGS) entry which is preliminary data.</text>
</comment>
<dbReference type="EMBL" id="WAAR01000036">
    <property type="protein sequence ID" value="KAB1116742.1"/>
    <property type="molecule type" value="Genomic_DNA"/>
</dbReference>
<dbReference type="Proteomes" id="UP000471364">
    <property type="component" value="Unassembled WGS sequence"/>
</dbReference>
<name>A0ABQ6UIN0_9ACTN</name>
<keyword evidence="2" id="KW-1185">Reference proteome</keyword>
<evidence type="ECO:0000313" key="2">
    <source>
        <dbReference type="Proteomes" id="UP000471364"/>
    </source>
</evidence>